<dbReference type="RefSeq" id="WP_084623470.1">
    <property type="nucleotide sequence ID" value="NZ_BANB01000312.1"/>
</dbReference>
<accession>A0A0D6P6Y7</accession>
<name>A0A0D6P6Y7_9PROT</name>
<protein>
    <submittedName>
        <fullName evidence="4">Twin-arginine translocation pathway signal</fullName>
    </submittedName>
</protein>
<evidence type="ECO:0000256" key="1">
    <source>
        <dbReference type="ARBA" id="ARBA00009023"/>
    </source>
</evidence>
<dbReference type="OrthoDB" id="8678862at2"/>
<evidence type="ECO:0000256" key="3">
    <source>
        <dbReference type="ARBA" id="ARBA00022729"/>
    </source>
</evidence>
<gene>
    <name evidence="4" type="ORF">Asru_0312_02</name>
</gene>
<dbReference type="Gene3D" id="3.40.190.170">
    <property type="entry name" value="Bacterial extracellular solute-binding protein, family 7"/>
    <property type="match status" value="1"/>
</dbReference>
<dbReference type="PANTHER" id="PTHR33376">
    <property type="match status" value="1"/>
</dbReference>
<dbReference type="Proteomes" id="UP000032680">
    <property type="component" value="Unassembled WGS sequence"/>
</dbReference>
<dbReference type="InterPro" id="IPR006311">
    <property type="entry name" value="TAT_signal"/>
</dbReference>
<dbReference type="Pfam" id="PF03480">
    <property type="entry name" value="DctP"/>
    <property type="match status" value="1"/>
</dbReference>
<proteinExistence type="inferred from homology"/>
<dbReference type="EMBL" id="BANB01000312">
    <property type="protein sequence ID" value="GAN77437.1"/>
    <property type="molecule type" value="Genomic_DNA"/>
</dbReference>
<keyword evidence="2" id="KW-0813">Transport</keyword>
<dbReference type="GO" id="GO:0055085">
    <property type="term" value="P:transmembrane transport"/>
    <property type="evidence" value="ECO:0007669"/>
    <property type="project" value="InterPro"/>
</dbReference>
<evidence type="ECO:0000313" key="5">
    <source>
        <dbReference type="Proteomes" id="UP000032680"/>
    </source>
</evidence>
<evidence type="ECO:0000313" key="4">
    <source>
        <dbReference type="EMBL" id="GAN77437.1"/>
    </source>
</evidence>
<sequence length="359" mass="37038">MPLSRRAALAMAGTAAAGLAIPLAAPLATPWLLRRARAAEAAKPPPRVLRISHHYPASSGDQGDFRDRLVRRFATDVTARTDGALTFEVYPAATLVKAAAQFSGLRRGALDLTLCPLANGAAELPETAIGSVPCLVMTEAQATAWRDAPAGQQLESLLRGHGVRILTWVWLPRAVAARAGAVAVPSDMAGLSVRSGSVPVADMVKAAGAKPEALPVEAISQAMRKGRLDAAIVSATSALSYRLAEQAPHVTTAAGGGACGYTLQPLMISELVFDALRPAEKAAVIAAGAALDADALRAARADADALPGAFSAADGSVSDLDAARLVHWTKLAAETGWRAYAKSGRRCADLLRLAAEVPA</sequence>
<dbReference type="GO" id="GO:0015740">
    <property type="term" value="P:C4-dicarboxylate transport"/>
    <property type="evidence" value="ECO:0007669"/>
    <property type="project" value="TreeGrafter"/>
</dbReference>
<reference evidence="4 5" key="1">
    <citation type="submission" date="2012-11" db="EMBL/GenBank/DDBJ databases">
        <title>Whole genome sequence of Acidisphaera rubrifaciens HS-AP3.</title>
        <authorList>
            <person name="Azuma Y."/>
            <person name="Higashiura N."/>
            <person name="Hirakawa H."/>
            <person name="Matsushita K."/>
        </authorList>
    </citation>
    <scope>NUCLEOTIDE SEQUENCE [LARGE SCALE GENOMIC DNA]</scope>
    <source>
        <strain evidence="4 5">HS-AP3</strain>
    </source>
</reference>
<dbReference type="InterPro" id="IPR018389">
    <property type="entry name" value="DctP_fam"/>
</dbReference>
<keyword evidence="3" id="KW-0732">Signal</keyword>
<dbReference type="NCBIfam" id="NF037995">
    <property type="entry name" value="TRAP_S1"/>
    <property type="match status" value="1"/>
</dbReference>
<keyword evidence="5" id="KW-1185">Reference proteome</keyword>
<evidence type="ECO:0000256" key="2">
    <source>
        <dbReference type="ARBA" id="ARBA00022448"/>
    </source>
</evidence>
<comment type="caution">
    <text evidence="4">The sequence shown here is derived from an EMBL/GenBank/DDBJ whole genome shotgun (WGS) entry which is preliminary data.</text>
</comment>
<organism evidence="4 5">
    <name type="scientific">Acidisphaera rubrifaciens HS-AP3</name>
    <dbReference type="NCBI Taxonomy" id="1231350"/>
    <lineage>
        <taxon>Bacteria</taxon>
        <taxon>Pseudomonadati</taxon>
        <taxon>Pseudomonadota</taxon>
        <taxon>Alphaproteobacteria</taxon>
        <taxon>Acetobacterales</taxon>
        <taxon>Acetobacteraceae</taxon>
        <taxon>Acidisphaera</taxon>
    </lineage>
</organism>
<dbReference type="PROSITE" id="PS51318">
    <property type="entry name" value="TAT"/>
    <property type="match status" value="1"/>
</dbReference>
<dbReference type="AlphaFoldDB" id="A0A0D6P6Y7"/>
<dbReference type="PANTHER" id="PTHR33376:SF7">
    <property type="entry name" value="C4-DICARBOXYLATE-BINDING PROTEIN DCTB"/>
    <property type="match status" value="1"/>
</dbReference>
<dbReference type="InterPro" id="IPR038404">
    <property type="entry name" value="TRAP_DctP_sf"/>
</dbReference>
<comment type="similarity">
    <text evidence="1">Belongs to the bacterial solute-binding protein 7 family.</text>
</comment>